<name>A0AAV4FD44_9GAST</name>
<proteinExistence type="predicted"/>
<dbReference type="SUPFAM" id="SSF56024">
    <property type="entry name" value="Phospholipase D/nuclease"/>
    <property type="match status" value="1"/>
</dbReference>
<evidence type="ECO:0000313" key="3">
    <source>
        <dbReference type="Proteomes" id="UP000762676"/>
    </source>
</evidence>
<dbReference type="PANTHER" id="PTHR30218:SF0">
    <property type="entry name" value="POLYPHOSPHATE KINASE"/>
    <property type="match status" value="1"/>
</dbReference>
<gene>
    <name evidence="2" type="ORF">ElyMa_003783200</name>
</gene>
<accession>A0AAV4FD44</accession>
<dbReference type="Proteomes" id="UP000762676">
    <property type="component" value="Unassembled WGS sequence"/>
</dbReference>
<dbReference type="GO" id="GO:0006799">
    <property type="term" value="P:polyphosphate biosynthetic process"/>
    <property type="evidence" value="ECO:0007669"/>
    <property type="project" value="InterPro"/>
</dbReference>
<dbReference type="CDD" id="cd09168">
    <property type="entry name" value="PLDc_PaPPK1_C2_like"/>
    <property type="match status" value="1"/>
</dbReference>
<keyword evidence="3" id="KW-1185">Reference proteome</keyword>
<dbReference type="InterPro" id="IPR025200">
    <property type="entry name" value="PPK_C_dom2"/>
</dbReference>
<feature type="domain" description="Polyphosphate kinase C-terminal" evidence="1">
    <location>
        <begin position="30"/>
        <end position="202"/>
    </location>
</feature>
<protein>
    <submittedName>
        <fullName evidence="2">Polyphosphate kinase</fullName>
    </submittedName>
</protein>
<dbReference type="PANTHER" id="PTHR30218">
    <property type="entry name" value="POLYPHOSPHATE KINASE"/>
    <property type="match status" value="1"/>
</dbReference>
<dbReference type="InterPro" id="IPR003414">
    <property type="entry name" value="PP_kinase"/>
</dbReference>
<dbReference type="AlphaFoldDB" id="A0AAV4FD44"/>
<organism evidence="2 3">
    <name type="scientific">Elysia marginata</name>
    <dbReference type="NCBI Taxonomy" id="1093978"/>
    <lineage>
        <taxon>Eukaryota</taxon>
        <taxon>Metazoa</taxon>
        <taxon>Spiralia</taxon>
        <taxon>Lophotrochozoa</taxon>
        <taxon>Mollusca</taxon>
        <taxon>Gastropoda</taxon>
        <taxon>Heterobranchia</taxon>
        <taxon>Euthyneura</taxon>
        <taxon>Panpulmonata</taxon>
        <taxon>Sacoglossa</taxon>
        <taxon>Placobranchoidea</taxon>
        <taxon>Plakobranchidae</taxon>
        <taxon>Elysia</taxon>
    </lineage>
</organism>
<comment type="caution">
    <text evidence="2">The sequence shown here is derived from an EMBL/GenBank/DDBJ whole genome shotgun (WGS) entry which is preliminary data.</text>
</comment>
<sequence length="211" mass="23946">MTCDKDLTNDVHKVFQQLTGMGKAVRVKKLFHAPFTLKKNLIDLINREAENAREGRPARIILKANALTEANVIKALYKASQAGVKVDLVIRGICSLRPGIEGLSDNIRVRSIVGRFLEHTRVYFFQNDTEPKVFCSSADLMIRNLDHRVEACFPIENPKLVTRIKKELELYLTDNTGSWKLLPDGSYEQNRPVRNQKTRNAQQALLETLAS</sequence>
<keyword evidence="2" id="KW-0808">Transferase</keyword>
<dbReference type="GO" id="GO:0009358">
    <property type="term" value="C:polyphosphate kinase complex"/>
    <property type="evidence" value="ECO:0007669"/>
    <property type="project" value="InterPro"/>
</dbReference>
<dbReference type="Pfam" id="PF13090">
    <property type="entry name" value="PP_kinase_C"/>
    <property type="match status" value="1"/>
</dbReference>
<dbReference type="Gene3D" id="3.30.870.10">
    <property type="entry name" value="Endonuclease Chain A"/>
    <property type="match status" value="1"/>
</dbReference>
<evidence type="ECO:0000313" key="2">
    <source>
        <dbReference type="EMBL" id="GFR70326.1"/>
    </source>
</evidence>
<reference evidence="2 3" key="1">
    <citation type="journal article" date="2021" name="Elife">
        <title>Chloroplast acquisition without the gene transfer in kleptoplastic sea slugs, Plakobranchus ocellatus.</title>
        <authorList>
            <person name="Maeda T."/>
            <person name="Takahashi S."/>
            <person name="Yoshida T."/>
            <person name="Shimamura S."/>
            <person name="Takaki Y."/>
            <person name="Nagai Y."/>
            <person name="Toyoda A."/>
            <person name="Suzuki Y."/>
            <person name="Arimoto A."/>
            <person name="Ishii H."/>
            <person name="Satoh N."/>
            <person name="Nishiyama T."/>
            <person name="Hasebe M."/>
            <person name="Maruyama T."/>
            <person name="Minagawa J."/>
            <person name="Obokata J."/>
            <person name="Shigenobu S."/>
        </authorList>
    </citation>
    <scope>NUCLEOTIDE SEQUENCE [LARGE SCALE GENOMIC DNA]</scope>
</reference>
<evidence type="ECO:0000259" key="1">
    <source>
        <dbReference type="Pfam" id="PF13090"/>
    </source>
</evidence>
<dbReference type="EMBL" id="BMAT01007738">
    <property type="protein sequence ID" value="GFR70326.1"/>
    <property type="molecule type" value="Genomic_DNA"/>
</dbReference>
<dbReference type="GO" id="GO:0008976">
    <property type="term" value="F:polyphosphate kinase activity"/>
    <property type="evidence" value="ECO:0007669"/>
    <property type="project" value="InterPro"/>
</dbReference>
<keyword evidence="2" id="KW-0418">Kinase</keyword>